<organism evidence="1 2">
    <name type="scientific">Geitlerinema calcuttense NRMC-F 0142</name>
    <dbReference type="NCBI Taxonomy" id="2922238"/>
    <lineage>
        <taxon>Bacteria</taxon>
        <taxon>Bacillati</taxon>
        <taxon>Cyanobacteriota</taxon>
        <taxon>Cyanophyceae</taxon>
        <taxon>Geitlerinematales</taxon>
        <taxon>Geitlerinemataceae</taxon>
        <taxon>Geitlerinema</taxon>
    </lineage>
</organism>
<dbReference type="Proteomes" id="UP001230986">
    <property type="component" value="Unassembled WGS sequence"/>
</dbReference>
<reference evidence="1 2" key="1">
    <citation type="submission" date="2023-06" db="EMBL/GenBank/DDBJ databases">
        <title>Whole genome sequence of Oscillatoria calcuttensis NRMC-F 0142.</title>
        <authorList>
            <person name="Shakena Fathima T."/>
            <person name="Muralitharan G."/>
            <person name="Thajuddin N."/>
        </authorList>
    </citation>
    <scope>NUCLEOTIDE SEQUENCE [LARGE SCALE GENOMIC DNA]</scope>
    <source>
        <strain evidence="1 2">NRMC-F 0142</strain>
    </source>
</reference>
<gene>
    <name evidence="1" type="ORF">QQ055_03410</name>
</gene>
<evidence type="ECO:0000313" key="1">
    <source>
        <dbReference type="EMBL" id="MDL5056518.1"/>
    </source>
</evidence>
<protein>
    <submittedName>
        <fullName evidence="1">Uncharacterized protein</fullName>
    </submittedName>
</protein>
<evidence type="ECO:0000313" key="2">
    <source>
        <dbReference type="Proteomes" id="UP001230986"/>
    </source>
</evidence>
<name>A0ABT7LWX6_9CYAN</name>
<comment type="caution">
    <text evidence="1">The sequence shown here is derived from an EMBL/GenBank/DDBJ whole genome shotgun (WGS) entry which is preliminary data.</text>
</comment>
<accession>A0ABT7LWX6</accession>
<proteinExistence type="predicted"/>
<sequence>MNQDSKPQKNLVMGLVKTYNFEKIKPFLLSLRNTGYEGDICFLVGDLAPETIAGIREFGVDVQAFNELYFQLPLYRNGKWAMKKIYPYHRLVNLYPINRLNYWIVKKLTTGKRGSYRTKAQIASLFVHVMCVRYPLYYLYLSKYGHQYDKIMLTDVRDVIFQRDPFDFEIGDRLCCFFEEEGKTLNVGDANTEWIAQGFGKEALQEIGHCRTSCSGTTIGSRDAILNYLEVMIDRMLALKCHTWGIDQGVHNYILHKGLVPNVKFYNNYQGPILTMHYSEASKLKFNEQGYLVNEDGSTINVLHQYDRQSPEVKSQMTVYQRSECIC</sequence>
<dbReference type="EMBL" id="JASVEJ010000013">
    <property type="protein sequence ID" value="MDL5056518.1"/>
    <property type="molecule type" value="Genomic_DNA"/>
</dbReference>
<keyword evidence="2" id="KW-1185">Reference proteome</keyword>